<dbReference type="PROSITE" id="PS50850">
    <property type="entry name" value="MFS"/>
    <property type="match status" value="1"/>
</dbReference>
<feature type="transmembrane region" description="Helical" evidence="7">
    <location>
        <begin position="167"/>
        <end position="189"/>
    </location>
</feature>
<dbReference type="InterPro" id="IPR020846">
    <property type="entry name" value="MFS_dom"/>
</dbReference>
<dbReference type="InterPro" id="IPR005829">
    <property type="entry name" value="Sugar_transporter_CS"/>
</dbReference>
<evidence type="ECO:0000313" key="9">
    <source>
        <dbReference type="EMBL" id="QDA31758.1"/>
    </source>
</evidence>
<dbReference type="Proteomes" id="UP000306007">
    <property type="component" value="Chromosome"/>
</dbReference>
<dbReference type="InterPro" id="IPR050171">
    <property type="entry name" value="MFS_Transporters"/>
</dbReference>
<gene>
    <name evidence="9" type="ORF">FH039_09310</name>
</gene>
<feature type="transmembrane region" description="Helical" evidence="7">
    <location>
        <begin position="53"/>
        <end position="73"/>
    </location>
</feature>
<keyword evidence="4 7" id="KW-0812">Transmembrane</keyword>
<evidence type="ECO:0000256" key="1">
    <source>
        <dbReference type="ARBA" id="ARBA00004651"/>
    </source>
</evidence>
<feature type="transmembrane region" description="Helical" evidence="7">
    <location>
        <begin position="356"/>
        <end position="374"/>
    </location>
</feature>
<evidence type="ECO:0000256" key="2">
    <source>
        <dbReference type="ARBA" id="ARBA00022448"/>
    </source>
</evidence>
<comment type="subcellular location">
    <subcellularLocation>
        <location evidence="1">Cell membrane</location>
        <topology evidence="1">Multi-pass membrane protein</topology>
    </subcellularLocation>
</comment>
<evidence type="ECO:0000313" key="10">
    <source>
        <dbReference type="Proteomes" id="UP000306007"/>
    </source>
</evidence>
<dbReference type="KEGG" id="tic:FH039_09310"/>
<organism evidence="9 10">
    <name type="scientific">Thermococcus indicus</name>
    <dbReference type="NCBI Taxonomy" id="2586643"/>
    <lineage>
        <taxon>Archaea</taxon>
        <taxon>Methanobacteriati</taxon>
        <taxon>Methanobacteriota</taxon>
        <taxon>Thermococci</taxon>
        <taxon>Thermococcales</taxon>
        <taxon>Thermococcaceae</taxon>
        <taxon>Thermococcus</taxon>
    </lineage>
</organism>
<dbReference type="Gene3D" id="1.20.1250.20">
    <property type="entry name" value="MFS general substrate transporter like domains"/>
    <property type="match status" value="2"/>
</dbReference>
<dbReference type="PANTHER" id="PTHR23517">
    <property type="entry name" value="RESISTANCE PROTEIN MDTM, PUTATIVE-RELATED-RELATED"/>
    <property type="match status" value="1"/>
</dbReference>
<dbReference type="AlphaFoldDB" id="A0A4Y5SLJ8"/>
<keyword evidence="5 7" id="KW-1133">Transmembrane helix</keyword>
<feature type="transmembrane region" description="Helical" evidence="7">
    <location>
        <begin position="273"/>
        <end position="290"/>
    </location>
</feature>
<dbReference type="GO" id="GO:0005886">
    <property type="term" value="C:plasma membrane"/>
    <property type="evidence" value="ECO:0007669"/>
    <property type="project" value="UniProtKB-SubCell"/>
</dbReference>
<dbReference type="SUPFAM" id="SSF103473">
    <property type="entry name" value="MFS general substrate transporter"/>
    <property type="match status" value="1"/>
</dbReference>
<evidence type="ECO:0000256" key="3">
    <source>
        <dbReference type="ARBA" id="ARBA00022475"/>
    </source>
</evidence>
<dbReference type="PANTHER" id="PTHR23517:SF3">
    <property type="entry name" value="INTEGRAL MEMBRANE TRANSPORT PROTEIN"/>
    <property type="match status" value="1"/>
</dbReference>
<name>A0A4Y5SLJ8_9EURY</name>
<evidence type="ECO:0000259" key="8">
    <source>
        <dbReference type="PROSITE" id="PS50850"/>
    </source>
</evidence>
<protein>
    <submittedName>
        <fullName evidence="9">MFS transporter</fullName>
    </submittedName>
</protein>
<evidence type="ECO:0000256" key="5">
    <source>
        <dbReference type="ARBA" id="ARBA00022989"/>
    </source>
</evidence>
<feature type="transmembrane region" description="Helical" evidence="7">
    <location>
        <begin position="241"/>
        <end position="261"/>
    </location>
</feature>
<dbReference type="InterPro" id="IPR011701">
    <property type="entry name" value="MFS"/>
</dbReference>
<evidence type="ECO:0000256" key="7">
    <source>
        <dbReference type="SAM" id="Phobius"/>
    </source>
</evidence>
<evidence type="ECO:0000256" key="4">
    <source>
        <dbReference type="ARBA" id="ARBA00022692"/>
    </source>
</evidence>
<sequence length="380" mass="40457">MSCLSSATGDAGYENLQGPLPHPYRGILRDPRLHDEQVPHASPLRLEHRAGEGGIGLVAAASTVTGIFINFASGLLSDVYGRKKLLKMSGFVFLSAPLLYFLAGDALTLALVRVYYGVATAIFVPVSFALVSDLYPGRKGTFMGFLSSSTLVGRALAPVLAGSIIYFLGFSVVFVLCSLTGLVVFALTFRFPKTGGGLGRFEFTFSGELLLIGLLDAAVYMAYQGIETFLPLFYYLQDKAWLSGLILTVEIAIMAVVKPYAGYLSDRIGRTKPIVVGMTMVGLAMFAFALSDSLPLVVLGAVVFSVGASISEASTKPLATEVSKLRGTALGFLESIKDVGQALGPVLIGFLGLRTGFTFIGIFGILSLGLFLLARQRRKT</sequence>
<keyword evidence="2" id="KW-0813">Transport</keyword>
<dbReference type="InterPro" id="IPR036259">
    <property type="entry name" value="MFS_trans_sf"/>
</dbReference>
<accession>A0A4Y5SLJ8</accession>
<keyword evidence="10" id="KW-1185">Reference proteome</keyword>
<feature type="transmembrane region" description="Helical" evidence="7">
    <location>
        <begin position="115"/>
        <end position="135"/>
    </location>
</feature>
<keyword evidence="6 7" id="KW-0472">Membrane</keyword>
<keyword evidence="3" id="KW-1003">Cell membrane</keyword>
<dbReference type="CDD" id="cd17325">
    <property type="entry name" value="MFS_MdtG_SLC18_like"/>
    <property type="match status" value="1"/>
</dbReference>
<dbReference type="EMBL" id="CP040846">
    <property type="protein sequence ID" value="QDA31758.1"/>
    <property type="molecule type" value="Genomic_DNA"/>
</dbReference>
<dbReference type="GO" id="GO:0022857">
    <property type="term" value="F:transmembrane transporter activity"/>
    <property type="evidence" value="ECO:0007669"/>
    <property type="project" value="InterPro"/>
</dbReference>
<dbReference type="Pfam" id="PF07690">
    <property type="entry name" value="MFS_1"/>
    <property type="match status" value="1"/>
</dbReference>
<feature type="transmembrane region" description="Helical" evidence="7">
    <location>
        <begin position="85"/>
        <end position="103"/>
    </location>
</feature>
<feature type="transmembrane region" description="Helical" evidence="7">
    <location>
        <begin position="201"/>
        <end position="221"/>
    </location>
</feature>
<evidence type="ECO:0000256" key="6">
    <source>
        <dbReference type="ARBA" id="ARBA00023136"/>
    </source>
</evidence>
<proteinExistence type="predicted"/>
<reference evidence="9 10" key="1">
    <citation type="submission" date="2019-06" db="EMBL/GenBank/DDBJ databases">
        <title>Thermococcus indicus sp. nov., a Fe(III)-reducing hyperthermophilic archaeon isolated from the Onnuri vent field of the Central Indian Ocean ridge.</title>
        <authorList>
            <person name="Lim J.K."/>
            <person name="Kim Y.J."/>
            <person name="Kwon K.K."/>
        </authorList>
    </citation>
    <scope>NUCLEOTIDE SEQUENCE [LARGE SCALE GENOMIC DNA]</scope>
    <source>
        <strain evidence="9 10">IOH1</strain>
    </source>
</reference>
<feature type="domain" description="Major facilitator superfamily (MFS) profile" evidence="8">
    <location>
        <begin position="1"/>
        <end position="379"/>
    </location>
</feature>
<dbReference type="PROSITE" id="PS00216">
    <property type="entry name" value="SUGAR_TRANSPORT_1"/>
    <property type="match status" value="1"/>
</dbReference>